<reference evidence="2 3" key="1">
    <citation type="submission" date="2022-06" db="EMBL/GenBank/DDBJ databases">
        <title>Actinoplanes abujensis sp. nov., isolated from Nigerian arid soil.</title>
        <authorList>
            <person name="Ding P."/>
        </authorList>
    </citation>
    <scope>NUCLEOTIDE SEQUENCE [LARGE SCALE GENOMIC DNA]</scope>
    <source>
        <strain evidence="3">TRM88002</strain>
    </source>
</reference>
<organism evidence="2 3">
    <name type="scientific">Paractinoplanes hotanensis</name>
    <dbReference type="NCBI Taxonomy" id="2906497"/>
    <lineage>
        <taxon>Bacteria</taxon>
        <taxon>Bacillati</taxon>
        <taxon>Actinomycetota</taxon>
        <taxon>Actinomycetes</taxon>
        <taxon>Micromonosporales</taxon>
        <taxon>Micromonosporaceae</taxon>
        <taxon>Paractinoplanes</taxon>
    </lineage>
</organism>
<sequence>MQIDAAGRTRSYTLIEPDGGHDRLLLVFHGSTQNAAKFRSFTGGAFDAIPGTAVAYLDGFRGNWNDARVASRFPARLAGVDDVAFAEAVVKHHADGREVYAAGYSNGGGLVVRLLHERPDLIAGATIIAAQQPAPSNFLVPGLPVVPKPVLLVHGTADRIVPYEGGEMAAWARVAFKVGGEMLSTPETAAYFAARNGITAPPTTVDISASLTRTDHHQAGHAPVRLFTARGAGHTVPGPHPAPRLVGRTNHDLHTTTAMAEFLWS</sequence>
<dbReference type="Gene3D" id="3.40.50.1820">
    <property type="entry name" value="alpha/beta hydrolase"/>
    <property type="match status" value="1"/>
</dbReference>
<dbReference type="PANTHER" id="PTHR43037">
    <property type="entry name" value="UNNAMED PRODUCT-RELATED"/>
    <property type="match status" value="1"/>
</dbReference>
<dbReference type="EMBL" id="JAMQOL010000003">
    <property type="protein sequence ID" value="MCM4076542.1"/>
    <property type="molecule type" value="Genomic_DNA"/>
</dbReference>
<evidence type="ECO:0000313" key="3">
    <source>
        <dbReference type="Proteomes" id="UP001523216"/>
    </source>
</evidence>
<evidence type="ECO:0008006" key="4">
    <source>
        <dbReference type="Google" id="ProtNLM"/>
    </source>
</evidence>
<evidence type="ECO:0000256" key="1">
    <source>
        <dbReference type="ARBA" id="ARBA00022729"/>
    </source>
</evidence>
<dbReference type="SUPFAM" id="SSF53474">
    <property type="entry name" value="alpha/beta-Hydrolases"/>
    <property type="match status" value="1"/>
</dbReference>
<dbReference type="Proteomes" id="UP001523216">
    <property type="component" value="Unassembled WGS sequence"/>
</dbReference>
<dbReference type="PANTHER" id="PTHR43037:SF1">
    <property type="entry name" value="BLL1128 PROTEIN"/>
    <property type="match status" value="1"/>
</dbReference>
<keyword evidence="1" id="KW-0732">Signal</keyword>
<comment type="caution">
    <text evidence="2">The sequence shown here is derived from an EMBL/GenBank/DDBJ whole genome shotgun (WGS) entry which is preliminary data.</text>
</comment>
<proteinExistence type="predicted"/>
<dbReference type="InterPro" id="IPR029058">
    <property type="entry name" value="AB_hydrolase_fold"/>
</dbReference>
<name>A0ABT0XS22_9ACTN</name>
<accession>A0ABT0XS22</accession>
<dbReference type="RefSeq" id="WP_251796445.1">
    <property type="nucleotide sequence ID" value="NZ_JAMQOL010000003.1"/>
</dbReference>
<keyword evidence="3" id="KW-1185">Reference proteome</keyword>
<protein>
    <recommendedName>
        <fullName evidence="4">Polyhydroxybutyrate depolymerase</fullName>
    </recommendedName>
</protein>
<gene>
    <name evidence="2" type="ORF">LXN57_03060</name>
</gene>
<evidence type="ECO:0000313" key="2">
    <source>
        <dbReference type="EMBL" id="MCM4076542.1"/>
    </source>
</evidence>
<dbReference type="InterPro" id="IPR050955">
    <property type="entry name" value="Plant_Biomass_Hydrol_Est"/>
</dbReference>